<evidence type="ECO:0000313" key="2">
    <source>
        <dbReference type="EMBL" id="SBT16015.1"/>
    </source>
</evidence>
<dbReference type="Proteomes" id="UP000092840">
    <property type="component" value="Unassembled WGS sequence"/>
</dbReference>
<keyword evidence="1" id="KW-0812">Transmembrane</keyword>
<organism evidence="2 5">
    <name type="scientific">Marinomonas gallaica</name>
    <dbReference type="NCBI Taxonomy" id="1806667"/>
    <lineage>
        <taxon>Bacteria</taxon>
        <taxon>Pseudomonadati</taxon>
        <taxon>Pseudomonadota</taxon>
        <taxon>Gammaproteobacteria</taxon>
        <taxon>Oceanospirillales</taxon>
        <taxon>Oceanospirillaceae</taxon>
        <taxon>Marinomonas</taxon>
    </lineage>
</organism>
<protein>
    <submittedName>
        <fullName evidence="2">Uncharacterized protein</fullName>
    </submittedName>
</protein>
<sequence length="146" mass="16201">MPSSEIEVILPANGRGETRNFLLVCAAIIATAMTLLSLIQKADGQTAPELPTSLSNMATQISNAIEEITLLEEAGMLSEPYQLGDLPLPALNGQRFQQQEERCFTLLQGQYLFIIERHDDTWDAHWAVTDQPADCHAPLTWHSLNQ</sequence>
<proteinExistence type="predicted"/>
<keyword evidence="1" id="KW-0472">Membrane</keyword>
<dbReference type="RefSeq" id="WP_067030135.1">
    <property type="nucleotide sequence ID" value="NZ_FLRA01000001.1"/>
</dbReference>
<name>A0A1C3JLK1_9GAMM</name>
<reference evidence="2 5" key="1">
    <citation type="submission" date="2016-06" db="EMBL/GenBank/DDBJ databases">
        <authorList>
            <person name="Kjaerup R.B."/>
            <person name="Dalgaard T.S."/>
            <person name="Juul-Madsen H.R."/>
        </authorList>
    </citation>
    <scope>NUCLEOTIDE SEQUENCE [LARGE SCALE GENOMIC DNA]</scope>
    <source>
        <strain evidence="2 5">CECT 5115</strain>
    </source>
</reference>
<keyword evidence="1" id="KW-1133">Transmembrane helix</keyword>
<dbReference type="AlphaFoldDB" id="A0A1C3JLK1"/>
<reference evidence="3 4" key="2">
    <citation type="submission" date="2016-06" db="EMBL/GenBank/DDBJ databases">
        <authorList>
            <person name="Rodrigo-Torres L."/>
            <person name="Arahal D.R."/>
        </authorList>
    </citation>
    <scope>NUCLEOTIDE SEQUENCE [LARGE SCALE GENOMIC DNA]</scope>
    <source>
        <strain evidence="3 4">CECT 5116</strain>
    </source>
</reference>
<dbReference type="Proteomes" id="UP000092871">
    <property type="component" value="Unassembled WGS sequence"/>
</dbReference>
<evidence type="ECO:0000313" key="4">
    <source>
        <dbReference type="Proteomes" id="UP000092840"/>
    </source>
</evidence>
<accession>A0A1C3JLK1</accession>
<keyword evidence="4" id="KW-1185">Reference proteome</keyword>
<feature type="transmembrane region" description="Helical" evidence="1">
    <location>
        <begin position="20"/>
        <end position="39"/>
    </location>
</feature>
<dbReference type="OrthoDB" id="6107238at2"/>
<dbReference type="EMBL" id="FLRB01000011">
    <property type="protein sequence ID" value="SBT21063.1"/>
    <property type="molecule type" value="Genomic_DNA"/>
</dbReference>
<evidence type="ECO:0000256" key="1">
    <source>
        <dbReference type="SAM" id="Phobius"/>
    </source>
</evidence>
<dbReference type="EMBL" id="FLRA01000001">
    <property type="protein sequence ID" value="SBT16015.1"/>
    <property type="molecule type" value="Genomic_DNA"/>
</dbReference>
<evidence type="ECO:0000313" key="5">
    <source>
        <dbReference type="Proteomes" id="UP000092871"/>
    </source>
</evidence>
<evidence type="ECO:0000313" key="3">
    <source>
        <dbReference type="EMBL" id="SBT21063.1"/>
    </source>
</evidence>
<gene>
    <name evidence="2" type="ORF">MGA5115_00089</name>
    <name evidence="3" type="ORF">MGA5116_01650</name>
</gene>